<evidence type="ECO:0000313" key="3">
    <source>
        <dbReference type="Proteomes" id="UP000240883"/>
    </source>
</evidence>
<dbReference type="OrthoDB" id="3540210at2759"/>
<gene>
    <name evidence="2" type="ORF">BS50DRAFT_235599</name>
</gene>
<feature type="transmembrane region" description="Helical" evidence="1">
    <location>
        <begin position="559"/>
        <end position="587"/>
    </location>
</feature>
<protein>
    <submittedName>
        <fullName evidence="2">Uncharacterized protein</fullName>
    </submittedName>
</protein>
<dbReference type="AlphaFoldDB" id="A0A2T2P263"/>
<dbReference type="EMBL" id="KZ678130">
    <property type="protein sequence ID" value="PSN71767.1"/>
    <property type="molecule type" value="Genomic_DNA"/>
</dbReference>
<keyword evidence="3" id="KW-1185">Reference proteome</keyword>
<organism evidence="2 3">
    <name type="scientific">Corynespora cassiicola Philippines</name>
    <dbReference type="NCBI Taxonomy" id="1448308"/>
    <lineage>
        <taxon>Eukaryota</taxon>
        <taxon>Fungi</taxon>
        <taxon>Dikarya</taxon>
        <taxon>Ascomycota</taxon>
        <taxon>Pezizomycotina</taxon>
        <taxon>Dothideomycetes</taxon>
        <taxon>Pleosporomycetidae</taxon>
        <taxon>Pleosporales</taxon>
        <taxon>Corynesporascaceae</taxon>
        <taxon>Corynespora</taxon>
    </lineage>
</organism>
<feature type="transmembrane region" description="Helical" evidence="1">
    <location>
        <begin position="85"/>
        <end position="101"/>
    </location>
</feature>
<keyword evidence="1" id="KW-1133">Transmembrane helix</keyword>
<evidence type="ECO:0000256" key="1">
    <source>
        <dbReference type="SAM" id="Phobius"/>
    </source>
</evidence>
<proteinExistence type="predicted"/>
<reference evidence="2 3" key="1">
    <citation type="journal article" date="2018" name="Front. Microbiol.">
        <title>Genome-Wide Analysis of Corynespora cassiicola Leaf Fall Disease Putative Effectors.</title>
        <authorList>
            <person name="Lopez D."/>
            <person name="Ribeiro S."/>
            <person name="Label P."/>
            <person name="Fumanal B."/>
            <person name="Venisse J.S."/>
            <person name="Kohler A."/>
            <person name="de Oliveira R.R."/>
            <person name="Labutti K."/>
            <person name="Lipzen A."/>
            <person name="Lail K."/>
            <person name="Bauer D."/>
            <person name="Ohm R.A."/>
            <person name="Barry K.W."/>
            <person name="Spatafora J."/>
            <person name="Grigoriev I.V."/>
            <person name="Martin F.M."/>
            <person name="Pujade-Renaud V."/>
        </authorList>
    </citation>
    <scope>NUCLEOTIDE SEQUENCE [LARGE SCALE GENOMIC DNA]</scope>
    <source>
        <strain evidence="2 3">Philippines</strain>
    </source>
</reference>
<name>A0A2T2P263_CORCC</name>
<sequence length="632" mass="70899">MANSLTTSSPVFTGFWIDHDEGRFRGARLTLSSRDAAALLSFLAVAVTFSGNRSWKIWRFVFYQCLRRSSDGSQGAIRAIRQIKVILRNVVTAGSTVWTFVELLWSGRREQKAHIWNWKSISLIAFAALHLVTFLAAGILTSRILLGNLVVSRSTDTCGQWSSSNTNPDGLDVWQSLRQNETMATDNYVRECYAEGPSRGILDCGRLYTRSLPFQVHDDAPCPFQGDLCIGTGYTMDSGRIPFSHLGINHKYSKSLHVQRQSTCAVIPDDPFFETVYTSDDLPLSLQGNDTIQTYSFFTDTVEGGNNSMPYRNDIFSATYNLKSLHLIFAPVNISEPIRPESPKDHDVSLVLLRSNGVKFRRESDDPWFSVHTRTAYDNSTGLISPDMVRYETDRFLNIIACDERVRLCSDLSDTCTSWGGLYDVLDSPVSTVASLAGSAIANGTDEFLDFMKINMLLSLNLMYTSIPNAIQGREGASATQFSRYLNEGNQYYLESEQWKVELKYWFQMALARLQLDLFNSIQAPPGLNLAQAVNFWDSAELRSMCGRIKFHSPAHSSLSVLGFAIVVAVVGLLIAGSCVDIVLGWVPAKWARAVVVEWERLENLNLLFELEAWWARGEEWADPFEERVVGK</sequence>
<keyword evidence="1" id="KW-0472">Membrane</keyword>
<feature type="transmembrane region" description="Helical" evidence="1">
    <location>
        <begin position="121"/>
        <end position="146"/>
    </location>
</feature>
<evidence type="ECO:0000313" key="2">
    <source>
        <dbReference type="EMBL" id="PSN71767.1"/>
    </source>
</evidence>
<dbReference type="Proteomes" id="UP000240883">
    <property type="component" value="Unassembled WGS sequence"/>
</dbReference>
<keyword evidence="1" id="KW-0812">Transmembrane</keyword>
<accession>A0A2T2P263</accession>
<dbReference type="STRING" id="1448308.A0A2T2P263"/>